<gene>
    <name evidence="1" type="ORF">JG688_00011815</name>
</gene>
<dbReference type="PANTHER" id="PTHR40866:SF1">
    <property type="entry name" value="BED-TYPE DOMAIN-CONTAINING PROTEIN"/>
    <property type="match status" value="1"/>
</dbReference>
<dbReference type="AlphaFoldDB" id="A0A8J5M2H1"/>
<sequence>MTSSLASAMPISSKTLVRYMCHMTTKVGARIAVDMGESLGIMFDGRASGTHHFVAVYGLFAKEETLQQVLHAISPA</sequence>
<dbReference type="PANTHER" id="PTHR40866">
    <property type="entry name" value="BED-TYPE DOMAIN-CONTAINING PROTEIN"/>
    <property type="match status" value="1"/>
</dbReference>
<reference evidence="1" key="1">
    <citation type="submission" date="2021-01" db="EMBL/GenBank/DDBJ databases">
        <title>Phytophthora aleatoria, a newly-described species from Pinus radiata is distinct from Phytophthora cactorum isolates based on comparative genomics.</title>
        <authorList>
            <person name="Mcdougal R."/>
            <person name="Panda P."/>
            <person name="Williams N."/>
            <person name="Studholme D.J."/>
        </authorList>
    </citation>
    <scope>NUCLEOTIDE SEQUENCE</scope>
    <source>
        <strain evidence="1">NZFS 4037</strain>
    </source>
</reference>
<dbReference type="EMBL" id="JAENGY010000860">
    <property type="protein sequence ID" value="KAG6955580.1"/>
    <property type="molecule type" value="Genomic_DNA"/>
</dbReference>
<keyword evidence="2" id="KW-1185">Reference proteome</keyword>
<dbReference type="Proteomes" id="UP000709295">
    <property type="component" value="Unassembled WGS sequence"/>
</dbReference>
<proteinExistence type="predicted"/>
<name>A0A8J5M2H1_9STRA</name>
<evidence type="ECO:0000313" key="1">
    <source>
        <dbReference type="EMBL" id="KAG6955580.1"/>
    </source>
</evidence>
<accession>A0A8J5M2H1</accession>
<evidence type="ECO:0000313" key="2">
    <source>
        <dbReference type="Proteomes" id="UP000709295"/>
    </source>
</evidence>
<comment type="caution">
    <text evidence="1">The sequence shown here is derived from an EMBL/GenBank/DDBJ whole genome shotgun (WGS) entry which is preliminary data.</text>
</comment>
<organism evidence="1 2">
    <name type="scientific">Phytophthora aleatoria</name>
    <dbReference type="NCBI Taxonomy" id="2496075"/>
    <lineage>
        <taxon>Eukaryota</taxon>
        <taxon>Sar</taxon>
        <taxon>Stramenopiles</taxon>
        <taxon>Oomycota</taxon>
        <taxon>Peronosporomycetes</taxon>
        <taxon>Peronosporales</taxon>
        <taxon>Peronosporaceae</taxon>
        <taxon>Phytophthora</taxon>
    </lineage>
</organism>
<protein>
    <submittedName>
        <fullName evidence="1">Uncharacterized protein</fullName>
    </submittedName>
</protein>